<comment type="cofactor">
    <cofactor evidence="1">
        <name>FAD</name>
        <dbReference type="ChEBI" id="CHEBI:57692"/>
    </cofactor>
</comment>
<protein>
    <submittedName>
        <fullName evidence="6">FAD-binding oxidoreductase</fullName>
    </submittedName>
</protein>
<dbReference type="GO" id="GO:0003824">
    <property type="term" value="F:catalytic activity"/>
    <property type="evidence" value="ECO:0007669"/>
    <property type="project" value="InterPro"/>
</dbReference>
<dbReference type="InterPro" id="IPR004113">
    <property type="entry name" value="FAD-bd_oxidored_4_C"/>
</dbReference>
<organism evidence="6 7">
    <name type="scientific">Devosia nanyangense</name>
    <dbReference type="NCBI Taxonomy" id="1228055"/>
    <lineage>
        <taxon>Bacteria</taxon>
        <taxon>Pseudomonadati</taxon>
        <taxon>Pseudomonadota</taxon>
        <taxon>Alphaproteobacteria</taxon>
        <taxon>Hyphomicrobiales</taxon>
        <taxon>Devosiaceae</taxon>
        <taxon>Devosia</taxon>
    </lineage>
</organism>
<evidence type="ECO:0000259" key="5">
    <source>
        <dbReference type="PROSITE" id="PS51387"/>
    </source>
</evidence>
<evidence type="ECO:0000256" key="1">
    <source>
        <dbReference type="ARBA" id="ARBA00001974"/>
    </source>
</evidence>
<dbReference type="InterPro" id="IPR006094">
    <property type="entry name" value="Oxid_FAD_bind_N"/>
</dbReference>
<dbReference type="InterPro" id="IPR036318">
    <property type="entry name" value="FAD-bd_PCMH-like_sf"/>
</dbReference>
<dbReference type="Pfam" id="PF02913">
    <property type="entry name" value="FAD-oxidase_C"/>
    <property type="match status" value="1"/>
</dbReference>
<sequence>MAMNISHVIAGLTAILGVDGVTADPERMAAYLNEPRKRFHVPAVAVARPGSVAEVQALCRWANENRVPLIPQGGNTGLVGAQVPVRGDEVIVSLQRLDKVREVNAAGGHMTLEAGVILQHAHEVAEAAGAMFPLWIASQGSARIGGVLSSNAGGVQVLAFGNARELCLGVEAVLADGRLYQGLNALKKDNTGYDLKDLLIGAEGTLGIITAATLKLFPKPQAHETALCSVAGPEQALELFYLMRERTGSRLTAFELMPRFGIDLQLKHGMLARDPTAGPSPWYALIEVNRMRGGISGALEAGLEEALERGIITDANVAQAETERAQMWAAREQMSDVQSREGASIKHDISVPVAAVPRLIAEGSAAVERVIPGIRPCPFGHLGDGNIHFNFTQPAGADAKAFMARETDVNAAIYEIIGRLGGSVSAEHGIGQLKTALLTKVKDPIALEMMRAVKLALDPNGILNPGKLLG</sequence>
<gene>
    <name evidence="6" type="ORF">HY834_14380</name>
</gene>
<dbReference type="Gene3D" id="3.30.43.10">
    <property type="entry name" value="Uridine Diphospho-n-acetylenolpyruvylglucosamine Reductase, domain 2"/>
    <property type="match status" value="1"/>
</dbReference>
<dbReference type="GO" id="GO:0071949">
    <property type="term" value="F:FAD binding"/>
    <property type="evidence" value="ECO:0007669"/>
    <property type="project" value="InterPro"/>
</dbReference>
<dbReference type="Gene3D" id="3.30.465.10">
    <property type="match status" value="1"/>
</dbReference>
<dbReference type="InterPro" id="IPR016171">
    <property type="entry name" value="Vanillyl_alc_oxidase_C-sub2"/>
</dbReference>
<dbReference type="AlphaFoldDB" id="A0A933L5V1"/>
<dbReference type="InterPro" id="IPR016166">
    <property type="entry name" value="FAD-bd_PCMH"/>
</dbReference>
<dbReference type="InterPro" id="IPR016164">
    <property type="entry name" value="FAD-linked_Oxase-like_C"/>
</dbReference>
<proteinExistence type="inferred from homology"/>
<evidence type="ECO:0000256" key="4">
    <source>
        <dbReference type="ARBA" id="ARBA00022827"/>
    </source>
</evidence>
<dbReference type="SUPFAM" id="SSF55103">
    <property type="entry name" value="FAD-linked oxidases, C-terminal domain"/>
    <property type="match status" value="1"/>
</dbReference>
<dbReference type="Gene3D" id="1.10.45.10">
    <property type="entry name" value="Vanillyl-alcohol Oxidase, Chain A, domain 4"/>
    <property type="match status" value="1"/>
</dbReference>
<accession>A0A933L5V1</accession>
<dbReference type="EMBL" id="JACRAF010000039">
    <property type="protein sequence ID" value="MBI4922931.1"/>
    <property type="molecule type" value="Genomic_DNA"/>
</dbReference>
<evidence type="ECO:0000313" key="7">
    <source>
        <dbReference type="Proteomes" id="UP000782610"/>
    </source>
</evidence>
<dbReference type="GO" id="GO:0022904">
    <property type="term" value="P:respiratory electron transport chain"/>
    <property type="evidence" value="ECO:0007669"/>
    <property type="project" value="TreeGrafter"/>
</dbReference>
<comment type="caution">
    <text evidence="6">The sequence shown here is derived from an EMBL/GenBank/DDBJ whole genome shotgun (WGS) entry which is preliminary data.</text>
</comment>
<keyword evidence="4" id="KW-0274">FAD</keyword>
<evidence type="ECO:0000256" key="2">
    <source>
        <dbReference type="ARBA" id="ARBA00008000"/>
    </source>
</evidence>
<comment type="similarity">
    <text evidence="2">Belongs to the FAD-binding oxidoreductase/transferase type 4 family.</text>
</comment>
<dbReference type="SUPFAM" id="SSF56176">
    <property type="entry name" value="FAD-binding/transporter-associated domain-like"/>
    <property type="match status" value="1"/>
</dbReference>
<dbReference type="InterPro" id="IPR016169">
    <property type="entry name" value="FAD-bd_PCMH_sub2"/>
</dbReference>
<dbReference type="PROSITE" id="PS51387">
    <property type="entry name" value="FAD_PCMH"/>
    <property type="match status" value="1"/>
</dbReference>
<feature type="domain" description="FAD-binding PCMH-type" evidence="5">
    <location>
        <begin position="39"/>
        <end position="219"/>
    </location>
</feature>
<dbReference type="Pfam" id="PF01565">
    <property type="entry name" value="FAD_binding_4"/>
    <property type="match status" value="1"/>
</dbReference>
<evidence type="ECO:0000256" key="3">
    <source>
        <dbReference type="ARBA" id="ARBA00022630"/>
    </source>
</evidence>
<keyword evidence="3" id="KW-0285">Flavoprotein</keyword>
<dbReference type="Proteomes" id="UP000782610">
    <property type="component" value="Unassembled WGS sequence"/>
</dbReference>
<dbReference type="PANTHER" id="PTHR43716">
    <property type="entry name" value="D-2-HYDROXYGLUTARATE DEHYDROGENASE, MITOCHONDRIAL"/>
    <property type="match status" value="1"/>
</dbReference>
<dbReference type="FunFam" id="1.10.45.10:FF:000001">
    <property type="entry name" value="D-lactate dehydrogenase mitochondrial"/>
    <property type="match status" value="1"/>
</dbReference>
<reference evidence="6" key="1">
    <citation type="submission" date="2020-07" db="EMBL/GenBank/DDBJ databases">
        <title>Huge and variable diversity of episymbiotic CPR bacteria and DPANN archaea in groundwater ecosystems.</title>
        <authorList>
            <person name="He C.Y."/>
            <person name="Keren R."/>
            <person name="Whittaker M."/>
            <person name="Farag I.F."/>
            <person name="Doudna J."/>
            <person name="Cate J.H.D."/>
            <person name="Banfield J.F."/>
        </authorList>
    </citation>
    <scope>NUCLEOTIDE SEQUENCE</scope>
    <source>
        <strain evidence="6">NC_groundwater_1586_Pr3_B-0.1um_66_15</strain>
    </source>
</reference>
<dbReference type="InterPro" id="IPR016167">
    <property type="entry name" value="FAD-bd_PCMH_sub1"/>
</dbReference>
<name>A0A933L5V1_9HYPH</name>
<dbReference type="Gene3D" id="3.30.70.2190">
    <property type="match status" value="1"/>
</dbReference>
<dbReference type="Gene3D" id="3.30.70.2740">
    <property type="match status" value="1"/>
</dbReference>
<evidence type="ECO:0000313" key="6">
    <source>
        <dbReference type="EMBL" id="MBI4922931.1"/>
    </source>
</evidence>
<dbReference type="InterPro" id="IPR051264">
    <property type="entry name" value="FAD-oxidored/transferase_4"/>
</dbReference>
<dbReference type="PANTHER" id="PTHR43716:SF2">
    <property type="entry name" value="BLL6224 PROTEIN"/>
    <property type="match status" value="1"/>
</dbReference>